<dbReference type="RefSeq" id="WP_020038208.1">
    <property type="nucleotide sequence ID" value="NZ_KE557274.1"/>
</dbReference>
<feature type="compositionally biased region" description="Basic and acidic residues" evidence="1">
    <location>
        <begin position="73"/>
        <end position="85"/>
    </location>
</feature>
<gene>
    <name evidence="3" type="ORF">Salmuc_01789</name>
</gene>
<reference evidence="4" key="1">
    <citation type="journal article" date="2014" name="Stand. Genomic Sci.">
        <title>Genome sequence of the exopolysaccharide-producing Salipiger mucosus type strain (DSM 16094(T)), a moderately halophilic member of the Roseobacter clade.</title>
        <authorList>
            <person name="Riedel T."/>
            <person name="Spring S."/>
            <person name="Fiebig A."/>
            <person name="Petersen J."/>
            <person name="Kyrpides N.C."/>
            <person name="Goker M."/>
            <person name="Klenk H.P."/>
        </authorList>
    </citation>
    <scope>NUCLEOTIDE SEQUENCE [LARGE SCALE GENOMIC DNA]</scope>
    <source>
        <strain evidence="4">DSM 16094</strain>
    </source>
</reference>
<evidence type="ECO:0000313" key="4">
    <source>
        <dbReference type="Proteomes" id="UP000015347"/>
    </source>
</evidence>
<accession>S9SCQ4</accession>
<keyword evidence="2" id="KW-0472">Membrane</keyword>
<protein>
    <submittedName>
        <fullName evidence="3">Uncharacterized protein</fullName>
    </submittedName>
</protein>
<feature type="compositionally biased region" description="Acidic residues" evidence="1">
    <location>
        <begin position="61"/>
        <end position="72"/>
    </location>
</feature>
<keyword evidence="2" id="KW-0812">Transmembrane</keyword>
<evidence type="ECO:0000256" key="2">
    <source>
        <dbReference type="SAM" id="Phobius"/>
    </source>
</evidence>
<dbReference type="EMBL" id="APVH01000013">
    <property type="protein sequence ID" value="EPX84014.1"/>
    <property type="molecule type" value="Genomic_DNA"/>
</dbReference>
<dbReference type="HOGENOM" id="CLU_2525611_0_0_5"/>
<keyword evidence="4" id="KW-1185">Reference proteome</keyword>
<proteinExistence type="predicted"/>
<comment type="caution">
    <text evidence="3">The sequence shown here is derived from an EMBL/GenBank/DDBJ whole genome shotgun (WGS) entry which is preliminary data.</text>
</comment>
<evidence type="ECO:0000256" key="1">
    <source>
        <dbReference type="SAM" id="MobiDB-lite"/>
    </source>
</evidence>
<feature type="transmembrane region" description="Helical" evidence="2">
    <location>
        <begin position="6"/>
        <end position="23"/>
    </location>
</feature>
<sequence length="85" mass="9426">MEAQIIALVILVPFTLAFVYAGFHEFRRYKTEGRATYGLAFDEETGTTHVTGIPDGKEAYNPDDYDPSDYNDPDTKSGEAEGNKS</sequence>
<dbReference type="eggNOG" id="ENOG50330DJ">
    <property type="taxonomic scope" value="Bacteria"/>
</dbReference>
<feature type="region of interest" description="Disordered" evidence="1">
    <location>
        <begin position="46"/>
        <end position="85"/>
    </location>
</feature>
<dbReference type="OrthoDB" id="7728210at2"/>
<evidence type="ECO:0000313" key="3">
    <source>
        <dbReference type="EMBL" id="EPX84014.1"/>
    </source>
</evidence>
<organism evidence="3 4">
    <name type="scientific">Salipiger mucosus DSM 16094</name>
    <dbReference type="NCBI Taxonomy" id="1123237"/>
    <lineage>
        <taxon>Bacteria</taxon>
        <taxon>Pseudomonadati</taxon>
        <taxon>Pseudomonadota</taxon>
        <taxon>Alphaproteobacteria</taxon>
        <taxon>Rhodobacterales</taxon>
        <taxon>Roseobacteraceae</taxon>
        <taxon>Salipiger</taxon>
    </lineage>
</organism>
<keyword evidence="2" id="KW-1133">Transmembrane helix</keyword>
<name>S9SCQ4_9RHOB</name>
<dbReference type="Proteomes" id="UP000015347">
    <property type="component" value="Unassembled WGS sequence"/>
</dbReference>
<dbReference type="AlphaFoldDB" id="S9SCQ4"/>